<sequence length="366" mass="39232">MLKVIQSPSKYIQGANALQSIGQYAKMLANNYFVIADDFVMKLAGDTVGSSLKQHDVEGHFALFGGECSHKEINRLIEELKKHGCKGVIGIGGGKTLDTAKAIAFYQKLPVLVVPTIASTDAPTSALSVIYSEEGEFEEYLMYPTNPDMVVMDTAIIAKAPVRLLVAGMGDALSTYFEAQACYDAHAVSMAGGESTLAAVTLARLCYETLLEEGYKAKLAVEAGVATTAVERIVEANTYLSGIGFESSGLAAAHAIHNGFTVLEECHHLYHGEKVAFGTLTQLVLQNSSSEQIETVLDFCLQVGLPVTLKEMGVKADDKLEEKIMAVAKASCAEGETIHNMPFKVTPEQVFAAILAADRLGQAWLK</sequence>
<dbReference type="PROSITE" id="PS00913">
    <property type="entry name" value="ADH_IRON_1"/>
    <property type="match status" value="1"/>
</dbReference>
<feature type="domain" description="Alcohol dehydrogenase iron-type/glycerol dehydrogenase GldA" evidence="13">
    <location>
        <begin position="8"/>
        <end position="154"/>
    </location>
</feature>
<keyword evidence="5 12" id="KW-0520">NAD</keyword>
<dbReference type="Gene3D" id="3.40.50.1970">
    <property type="match status" value="1"/>
</dbReference>
<protein>
    <recommendedName>
        <fullName evidence="8">Glycerol dehydrogenase</fullName>
        <ecNumber evidence="7">1.1.1.6</ecNumber>
    </recommendedName>
</protein>
<feature type="binding site" evidence="10">
    <location>
        <position position="254"/>
    </location>
    <ligand>
        <name>glycerol</name>
        <dbReference type="ChEBI" id="CHEBI:17754"/>
    </ligand>
</feature>
<dbReference type="PIRSF" id="PIRSF000112">
    <property type="entry name" value="Glycerol_dehydrogenase"/>
    <property type="match status" value="1"/>
</dbReference>
<dbReference type="GO" id="GO:0015980">
    <property type="term" value="P:energy derivation by oxidation of organic compounds"/>
    <property type="evidence" value="ECO:0007669"/>
    <property type="project" value="UniProtKB-ARBA"/>
</dbReference>
<dbReference type="Pfam" id="PF00465">
    <property type="entry name" value="Fe-ADH"/>
    <property type="match status" value="1"/>
</dbReference>
<keyword evidence="4 14" id="KW-0560">Oxidoreductase</keyword>
<organism evidence="14 15">
    <name type="scientific">Hafnia alvei FB1</name>
    <dbReference type="NCBI Taxonomy" id="1453496"/>
    <lineage>
        <taxon>Bacteria</taxon>
        <taxon>Pseudomonadati</taxon>
        <taxon>Pseudomonadota</taxon>
        <taxon>Gammaproteobacteria</taxon>
        <taxon>Enterobacterales</taxon>
        <taxon>Hafniaceae</taxon>
        <taxon>Hafnia</taxon>
    </lineage>
</organism>
<feature type="binding site" evidence="12">
    <location>
        <position position="37"/>
    </location>
    <ligand>
        <name>NAD(+)</name>
        <dbReference type="ChEBI" id="CHEBI:57540"/>
    </ligand>
</feature>
<dbReference type="PANTHER" id="PTHR43616">
    <property type="entry name" value="GLYCEROL DEHYDROGENASE"/>
    <property type="match status" value="1"/>
</dbReference>
<evidence type="ECO:0000256" key="11">
    <source>
        <dbReference type="PIRSR" id="PIRSR000112-2"/>
    </source>
</evidence>
<proteinExistence type="inferred from homology"/>
<evidence type="ECO:0000256" key="5">
    <source>
        <dbReference type="ARBA" id="ARBA00023027"/>
    </source>
</evidence>
<comment type="pathway">
    <text evidence="6">Polyol metabolism; glycerol fermentation; glycerone phosphate from glycerol (oxidative route): step 1/2.</text>
</comment>
<evidence type="ECO:0000256" key="10">
    <source>
        <dbReference type="PIRSR" id="PIRSR000112-1"/>
    </source>
</evidence>
<dbReference type="GO" id="GO:0019563">
    <property type="term" value="P:glycerol catabolic process"/>
    <property type="evidence" value="ECO:0007669"/>
    <property type="project" value="UniProtKB-ARBA"/>
</dbReference>
<dbReference type="GO" id="GO:0046872">
    <property type="term" value="F:metal ion binding"/>
    <property type="evidence" value="ECO:0007669"/>
    <property type="project" value="UniProtKB-KW"/>
</dbReference>
<dbReference type="AlphaFoldDB" id="A0A097QY97"/>
<dbReference type="SUPFAM" id="SSF56796">
    <property type="entry name" value="Dehydroquinate synthase-like"/>
    <property type="match status" value="1"/>
</dbReference>
<keyword evidence="10" id="KW-0862">Zinc</keyword>
<dbReference type="HOGENOM" id="CLU_044754_1_0_6"/>
<keyword evidence="2 10" id="KW-0479">Metal-binding</keyword>
<evidence type="ECO:0000256" key="9">
    <source>
        <dbReference type="ARBA" id="ARBA00049006"/>
    </source>
</evidence>
<dbReference type="NCBIfam" id="NF006941">
    <property type="entry name" value="PRK09423.1"/>
    <property type="match status" value="1"/>
</dbReference>
<accession>A0A097QY97</accession>
<evidence type="ECO:0000256" key="8">
    <source>
        <dbReference type="ARBA" id="ARBA00040132"/>
    </source>
</evidence>
<evidence type="ECO:0000256" key="4">
    <source>
        <dbReference type="ARBA" id="ARBA00023002"/>
    </source>
</evidence>
<dbReference type="RefSeq" id="WP_025798680.1">
    <property type="nucleotide sequence ID" value="NZ_CP009706.1"/>
</dbReference>
<keyword evidence="3" id="KW-0319">Glycerol metabolism</keyword>
<evidence type="ECO:0000256" key="3">
    <source>
        <dbReference type="ARBA" id="ARBA00022798"/>
    </source>
</evidence>
<comment type="catalytic activity">
    <reaction evidence="9">
        <text>glycerol + NAD(+) = dihydroxyacetone + NADH + H(+)</text>
        <dbReference type="Rhea" id="RHEA:13769"/>
        <dbReference type="ChEBI" id="CHEBI:15378"/>
        <dbReference type="ChEBI" id="CHEBI:16016"/>
        <dbReference type="ChEBI" id="CHEBI:17754"/>
        <dbReference type="ChEBI" id="CHEBI:57540"/>
        <dbReference type="ChEBI" id="CHEBI:57945"/>
        <dbReference type="EC" id="1.1.1.6"/>
    </reaction>
</comment>
<dbReference type="InterPro" id="IPR018211">
    <property type="entry name" value="ADH_Fe_CS"/>
</dbReference>
<dbReference type="GO" id="GO:0008888">
    <property type="term" value="F:glycerol dehydrogenase (NAD+) activity"/>
    <property type="evidence" value="ECO:0007669"/>
    <property type="project" value="UniProtKB-EC"/>
</dbReference>
<feature type="binding site" evidence="12">
    <location>
        <begin position="94"/>
        <end position="98"/>
    </location>
    <ligand>
        <name>NAD(+)</name>
        <dbReference type="ChEBI" id="CHEBI:57540"/>
    </ligand>
</feature>
<feature type="binding site" evidence="12">
    <location>
        <position position="125"/>
    </location>
    <ligand>
        <name>NAD(+)</name>
        <dbReference type="ChEBI" id="CHEBI:57540"/>
    </ligand>
</feature>
<comment type="similarity">
    <text evidence="1">Belongs to the iron-containing alcohol dehydrogenase family.</text>
</comment>
<dbReference type="InterPro" id="IPR001670">
    <property type="entry name" value="ADH_Fe/GldA"/>
</dbReference>
<reference evidence="14 15" key="1">
    <citation type="journal article" date="2014" name="Gut Pathog.">
        <title>Gene clusters of Hafnia alvei strain FB1 important in survival and pathogenesis: a draft genome perspective.</title>
        <authorList>
            <person name="Tan J.Y."/>
            <person name="Yin W.F."/>
            <person name="Chan K.G."/>
        </authorList>
    </citation>
    <scope>NUCLEOTIDE SEQUENCE [LARGE SCALE GENOMIC DNA]</scope>
    <source>
        <strain evidence="14 15">FB1</strain>
    </source>
</reference>
<gene>
    <name evidence="14" type="primary">gldA</name>
    <name evidence="14" type="ORF">AT03_02975</name>
</gene>
<feature type="binding site" evidence="12">
    <location>
        <begin position="116"/>
        <end position="119"/>
    </location>
    <ligand>
        <name>NAD(+)</name>
        <dbReference type="ChEBI" id="CHEBI:57540"/>
    </ligand>
</feature>
<evidence type="ECO:0000259" key="13">
    <source>
        <dbReference type="Pfam" id="PF00465"/>
    </source>
</evidence>
<dbReference type="Proteomes" id="UP000029986">
    <property type="component" value="Chromosome"/>
</dbReference>
<feature type="binding site" evidence="12">
    <location>
        <position position="131"/>
    </location>
    <ligand>
        <name>NAD(+)</name>
        <dbReference type="ChEBI" id="CHEBI:57540"/>
    </ligand>
</feature>
<dbReference type="GO" id="GO:0005829">
    <property type="term" value="C:cytosol"/>
    <property type="evidence" value="ECO:0007669"/>
    <property type="project" value="TreeGrafter"/>
</dbReference>
<evidence type="ECO:0000256" key="2">
    <source>
        <dbReference type="ARBA" id="ARBA00022723"/>
    </source>
</evidence>
<evidence type="ECO:0000256" key="6">
    <source>
        <dbReference type="ARBA" id="ARBA00037918"/>
    </source>
</evidence>
<name>A0A097QY97_HAFAL</name>
<dbReference type="PATRIC" id="fig|1453496.5.peg.589"/>
<feature type="binding site" evidence="10">
    <location>
        <position position="171"/>
    </location>
    <ligand>
        <name>glycerol</name>
        <dbReference type="ChEBI" id="CHEBI:17754"/>
    </ligand>
</feature>
<dbReference type="PROSITE" id="PS00060">
    <property type="entry name" value="ADH_IRON_2"/>
    <property type="match status" value="1"/>
</dbReference>
<evidence type="ECO:0000313" key="14">
    <source>
        <dbReference type="EMBL" id="AIU71450.1"/>
    </source>
</evidence>
<dbReference type="CDD" id="cd08170">
    <property type="entry name" value="GlyDH"/>
    <property type="match status" value="1"/>
</dbReference>
<comment type="cofactor">
    <cofactor evidence="10">
        <name>Zn(2+)</name>
        <dbReference type="ChEBI" id="CHEBI:29105"/>
    </cofactor>
    <text evidence="10">Binds 1 zinc ion per subunit.</text>
</comment>
<dbReference type="eggNOG" id="COG0371">
    <property type="taxonomic scope" value="Bacteria"/>
</dbReference>
<feature type="binding site" evidence="11">
    <location>
        <position position="121"/>
    </location>
    <ligand>
        <name>glycerol</name>
        <dbReference type="ChEBI" id="CHEBI:17754"/>
    </ligand>
</feature>
<dbReference type="Gene3D" id="1.20.1090.10">
    <property type="entry name" value="Dehydroquinate synthase-like - alpha domain"/>
    <property type="match status" value="1"/>
</dbReference>
<keyword evidence="15" id="KW-1185">Reference proteome</keyword>
<dbReference type="InterPro" id="IPR016205">
    <property type="entry name" value="Glycerol_DH"/>
</dbReference>
<evidence type="ECO:0000313" key="15">
    <source>
        <dbReference type="Proteomes" id="UP000029986"/>
    </source>
</evidence>
<dbReference type="EMBL" id="CP009706">
    <property type="protein sequence ID" value="AIU71450.1"/>
    <property type="molecule type" value="Genomic_DNA"/>
</dbReference>
<dbReference type="PANTHER" id="PTHR43616:SF5">
    <property type="entry name" value="GLYCEROL DEHYDROGENASE 1"/>
    <property type="match status" value="1"/>
</dbReference>
<dbReference type="FunFam" id="3.40.50.1970:FF:000005">
    <property type="entry name" value="Glycerol dehydrogenase"/>
    <property type="match status" value="1"/>
</dbReference>
<dbReference type="EC" id="1.1.1.6" evidence="7"/>
<dbReference type="OrthoDB" id="5198708at2"/>
<evidence type="ECO:0000256" key="1">
    <source>
        <dbReference type="ARBA" id="ARBA00007358"/>
    </source>
</evidence>
<dbReference type="KEGG" id="hav:AT03_02975"/>
<feature type="binding site" evidence="10">
    <location>
        <position position="271"/>
    </location>
    <ligand>
        <name>glycerol</name>
        <dbReference type="ChEBI" id="CHEBI:17754"/>
    </ligand>
</feature>
<evidence type="ECO:0000256" key="7">
    <source>
        <dbReference type="ARBA" id="ARBA00039147"/>
    </source>
</evidence>
<evidence type="ECO:0000256" key="12">
    <source>
        <dbReference type="PIRSR" id="PIRSR000112-3"/>
    </source>
</evidence>
<feature type="binding site" evidence="12">
    <location>
        <position position="127"/>
    </location>
    <ligand>
        <name>NAD(+)</name>
        <dbReference type="ChEBI" id="CHEBI:57540"/>
    </ligand>
</feature>